<feature type="compositionally biased region" description="Low complexity" evidence="2">
    <location>
        <begin position="481"/>
        <end position="491"/>
    </location>
</feature>
<gene>
    <name evidence="3" type="ORF">LtaPh_2509000</name>
</gene>
<feature type="region of interest" description="Disordered" evidence="2">
    <location>
        <begin position="927"/>
        <end position="946"/>
    </location>
</feature>
<feature type="compositionally biased region" description="Polar residues" evidence="2">
    <location>
        <begin position="69"/>
        <end position="87"/>
    </location>
</feature>
<dbReference type="Proteomes" id="UP000419144">
    <property type="component" value="Unassembled WGS sequence"/>
</dbReference>
<proteinExistence type="predicted"/>
<feature type="compositionally biased region" description="Low complexity" evidence="2">
    <location>
        <begin position="500"/>
        <end position="512"/>
    </location>
</feature>
<feature type="compositionally biased region" description="Basic and acidic residues" evidence="2">
    <location>
        <begin position="51"/>
        <end position="67"/>
    </location>
</feature>
<dbReference type="EMBL" id="BLBS01000034">
    <property type="protein sequence ID" value="GET89179.1"/>
    <property type="molecule type" value="Genomic_DNA"/>
</dbReference>
<feature type="region of interest" description="Disordered" evidence="2">
    <location>
        <begin position="649"/>
        <end position="703"/>
    </location>
</feature>
<reference evidence="3" key="1">
    <citation type="submission" date="2019-11" db="EMBL/GenBank/DDBJ databases">
        <title>Leishmania tarentolae CDS.</title>
        <authorList>
            <person name="Goto Y."/>
            <person name="Yamagishi J."/>
        </authorList>
    </citation>
    <scope>NUCLEOTIDE SEQUENCE [LARGE SCALE GENOMIC DNA]</scope>
    <source>
        <strain evidence="3">Parrot Tar II</strain>
    </source>
</reference>
<evidence type="ECO:0000256" key="1">
    <source>
        <dbReference type="SAM" id="Coils"/>
    </source>
</evidence>
<feature type="coiled-coil region" evidence="1">
    <location>
        <begin position="1043"/>
        <end position="1093"/>
    </location>
</feature>
<feature type="compositionally biased region" description="Polar residues" evidence="2">
    <location>
        <begin position="932"/>
        <end position="942"/>
    </location>
</feature>
<feature type="region of interest" description="Disordered" evidence="2">
    <location>
        <begin position="851"/>
        <end position="878"/>
    </location>
</feature>
<name>A0A640KP07_LEITA</name>
<dbReference type="VEuPathDB" id="TriTrypDB:LtaPh_2509000"/>
<feature type="region of interest" description="Disordered" evidence="2">
    <location>
        <begin position="462"/>
        <end position="599"/>
    </location>
</feature>
<organism evidence="3 4">
    <name type="scientific">Leishmania tarentolae</name>
    <name type="common">Sauroleishmania tarentolae</name>
    <dbReference type="NCBI Taxonomy" id="5689"/>
    <lineage>
        <taxon>Eukaryota</taxon>
        <taxon>Discoba</taxon>
        <taxon>Euglenozoa</taxon>
        <taxon>Kinetoplastea</taxon>
        <taxon>Metakinetoplastina</taxon>
        <taxon>Trypanosomatida</taxon>
        <taxon>Trypanosomatidae</taxon>
        <taxon>Leishmaniinae</taxon>
        <taxon>Leishmania</taxon>
        <taxon>lizard Leishmania</taxon>
    </lineage>
</organism>
<feature type="compositionally biased region" description="Basic and acidic residues" evidence="2">
    <location>
        <begin position="420"/>
        <end position="429"/>
    </location>
</feature>
<evidence type="ECO:0000313" key="3">
    <source>
        <dbReference type="EMBL" id="GET89179.1"/>
    </source>
</evidence>
<dbReference type="AlphaFoldDB" id="A0A640KP07"/>
<protein>
    <submittedName>
        <fullName evidence="3">Uncharacterized protein</fullName>
    </submittedName>
</protein>
<feature type="compositionally biased region" description="Low complexity" evidence="2">
    <location>
        <begin position="566"/>
        <end position="576"/>
    </location>
</feature>
<feature type="compositionally biased region" description="Low complexity" evidence="2">
    <location>
        <begin position="199"/>
        <end position="214"/>
    </location>
</feature>
<dbReference type="OrthoDB" id="267727at2759"/>
<keyword evidence="4" id="KW-1185">Reference proteome</keyword>
<sequence length="1148" mass="121389">MGCHTSHPFCTNAHDTAAATGASTQLSTYTGAPLGAVVAYERAALRQSHDLNHLRRSAETTTKRELVHSTASLPTGRNGPATASQPSRRPLLRVCINVQRTLRQQHEQRQHHSHADKGKEAVAEDTAYQDGVPVWLQELAWEWRSSAAQERERRTGKTGRSPTLSAEQMLRWRASTAELLYAYVRSRQYKKALQRARNAAATGARGRAPAAASATRRDEDCRSDGGHGAPKSRVFRALFKSYAELGRSLTTSHRAAAGAASSTSSSATSTRTVTPSMWCAVLCGFVGALPEPLMPSLCSRRLEPFAGTPPSESAAATTPTLTTHATCAAVRRVVAESFISTGVVSYVTFCYVLDLVHEHRAELTGEEVEAVAKAIVREPSLTQTTREVAYVCDPEARMFWPPRTSLGASSTVAPTAMVREKVSEEEGSRLKGVSVAGGGETGVDGPLAEARLTARAAVEVKVRAPSTAPAAAGGGMRLPPTSSSSTTGSEENGTERERGPPAAAACAIPAAAQQRKDMPRASPVPQQGSSKAEAAPVSHQRPDQKGRLAGGREASPLKDTPSVGESSSLMASEHSSCVVQHSAKQLMSPSENKDTQVSSVLASRPDLTALSMSKLNSALCPSAVEDLAAVKADAEDWSYVSQQSSESSLCETTSILSQDDSDGDGIYPRYRGGGNDASQRTSLDKVSASVAPVPSQPPPLSPSHCITLASPSSPREECYLLPKFGGAAAPTSPIAVLPAALPQKSTERLPSTAFRAQAEQPLLTALMVSKQRFLAALRMTPTREAAATLPPTQTAERMGPDPAGVKDRYESSIDHRLERVMACAREMGWTSLEGFIESLKAAQWRSLDQTPTNTGAEAAALSSPHAPVKPGAFGSSSHHLALPHLSQARTEAVQQQAQKCSAVPVSVPGLMGSSNILAGANSCTAECRSGHSPESQQPNASPQVGDACHAFPSSQTESDNSVMRVESTGALCSGIASQSCLQGDSLLLPPADEISHVAGTGRAHISAPLRGHEGLTSSCLTNPSTGPAMSTSGTANYAATQPLSELEQELTRLRHLVGTLESKQSIQAHQSSVQASELQARCLELQYQQIEQAKQLRVAREGLMSVGKELESLLEVKAHLQMQLAVSQQEGTRLRSALLLDEARARGT</sequence>
<feature type="region of interest" description="Disordered" evidence="2">
    <location>
        <begin position="420"/>
        <end position="444"/>
    </location>
</feature>
<feature type="compositionally biased region" description="Basic and acidic residues" evidence="2">
    <location>
        <begin position="104"/>
        <end position="122"/>
    </location>
</feature>
<accession>A0A640KP07</accession>
<comment type="caution">
    <text evidence="3">The sequence shown here is derived from an EMBL/GenBank/DDBJ whole genome shotgun (WGS) entry which is preliminary data.</text>
</comment>
<keyword evidence="1" id="KW-0175">Coiled coil</keyword>
<feature type="region of interest" description="Disordered" evidence="2">
    <location>
        <begin position="103"/>
        <end position="123"/>
    </location>
</feature>
<evidence type="ECO:0000313" key="4">
    <source>
        <dbReference type="Proteomes" id="UP000419144"/>
    </source>
</evidence>
<feature type="compositionally biased region" description="Polar residues" evidence="2">
    <location>
        <begin position="577"/>
        <end position="599"/>
    </location>
</feature>
<feature type="region of interest" description="Disordered" evidence="2">
    <location>
        <begin position="51"/>
        <end position="87"/>
    </location>
</feature>
<evidence type="ECO:0000256" key="2">
    <source>
        <dbReference type="SAM" id="MobiDB-lite"/>
    </source>
</evidence>
<feature type="compositionally biased region" description="Basic and acidic residues" evidence="2">
    <location>
        <begin position="215"/>
        <end position="225"/>
    </location>
</feature>
<feature type="region of interest" description="Disordered" evidence="2">
    <location>
        <begin position="199"/>
        <end position="228"/>
    </location>
</feature>